<dbReference type="OrthoDB" id="12992at2"/>
<organism evidence="1 2">
    <name type="scientific">Hydrogenobacter hydrogenophilus</name>
    <dbReference type="NCBI Taxonomy" id="35835"/>
    <lineage>
        <taxon>Bacteria</taxon>
        <taxon>Pseudomonadati</taxon>
        <taxon>Aquificota</taxon>
        <taxon>Aquificia</taxon>
        <taxon>Aquificales</taxon>
        <taxon>Aquificaceae</taxon>
        <taxon>Hydrogenobacter</taxon>
    </lineage>
</organism>
<protein>
    <submittedName>
        <fullName evidence="1">Uncharacterized protein</fullName>
    </submittedName>
</protein>
<dbReference type="Proteomes" id="UP000218627">
    <property type="component" value="Unassembled WGS sequence"/>
</dbReference>
<gene>
    <name evidence="1" type="ORF">SAMN06265353_0308</name>
</gene>
<evidence type="ECO:0000313" key="1">
    <source>
        <dbReference type="EMBL" id="SNZ11695.1"/>
    </source>
</evidence>
<sequence>MFYVLPSSKKQSKMKGSYQEFSDERFTQLYPKAKELMRCFNVKEEFLPLFLRYKNRFWDSLEYWVLPPTVQARIKDRSVVLSPLLGLASVESPMPEYSLDWKSICQGKTLKEYWKEDIKKLSKELFEGKTVFLFVGKQEENLLDLSTASQIVVFEYYRAKQKVKNPLPHRAYTLRYIAEKDLSLDELFKINFYDYKVEKVERKGKRLKVLLRSEGRYI</sequence>
<proteinExistence type="predicted"/>
<dbReference type="EMBL" id="OBEN01000001">
    <property type="protein sequence ID" value="SNZ11695.1"/>
    <property type="molecule type" value="Genomic_DNA"/>
</dbReference>
<name>A0A285NQE6_9AQUI</name>
<accession>A0A285NQE6</accession>
<keyword evidence="2" id="KW-1185">Reference proteome</keyword>
<evidence type="ECO:0000313" key="2">
    <source>
        <dbReference type="Proteomes" id="UP000218627"/>
    </source>
</evidence>
<reference evidence="2" key="1">
    <citation type="submission" date="2017-09" db="EMBL/GenBank/DDBJ databases">
        <authorList>
            <person name="Varghese N."/>
            <person name="Submissions S."/>
        </authorList>
    </citation>
    <scope>NUCLEOTIDE SEQUENCE [LARGE SCALE GENOMIC DNA]</scope>
    <source>
        <strain evidence="2">DSM 2913</strain>
    </source>
</reference>
<dbReference type="AlphaFoldDB" id="A0A285NQE6"/>